<feature type="transmembrane region" description="Helical" evidence="11">
    <location>
        <begin position="1209"/>
        <end position="1236"/>
    </location>
</feature>
<evidence type="ECO:0000256" key="4">
    <source>
        <dbReference type="ARBA" id="ARBA00022475"/>
    </source>
</evidence>
<keyword evidence="5 11" id="KW-0812">Transmembrane</keyword>
<feature type="transmembrane region" description="Helical" evidence="11">
    <location>
        <begin position="571"/>
        <end position="590"/>
    </location>
</feature>
<dbReference type="Pfam" id="PF14510">
    <property type="entry name" value="ABC_trans_N"/>
    <property type="match status" value="1"/>
</dbReference>
<accession>A0A9W9G611</accession>
<dbReference type="Pfam" id="PF06422">
    <property type="entry name" value="PDR_CDR"/>
    <property type="match status" value="1"/>
</dbReference>
<evidence type="ECO:0000256" key="9">
    <source>
        <dbReference type="ARBA" id="ARBA00023136"/>
    </source>
</evidence>
<dbReference type="InterPro" id="IPR003439">
    <property type="entry name" value="ABC_transporter-like_ATP-bd"/>
</dbReference>
<dbReference type="GO" id="GO:0005524">
    <property type="term" value="F:ATP binding"/>
    <property type="evidence" value="ECO:0007669"/>
    <property type="project" value="UniProtKB-KW"/>
</dbReference>
<dbReference type="InterPro" id="IPR010929">
    <property type="entry name" value="PDR_CDR_ABC"/>
</dbReference>
<dbReference type="Pfam" id="PF00005">
    <property type="entry name" value="ABC_tran"/>
    <property type="match status" value="2"/>
</dbReference>
<feature type="domain" description="ABC transporter" evidence="12">
    <location>
        <begin position="96"/>
        <end position="350"/>
    </location>
</feature>
<dbReference type="CDD" id="cd03233">
    <property type="entry name" value="ABCG_PDR_domain1"/>
    <property type="match status" value="1"/>
</dbReference>
<dbReference type="PROSITE" id="PS00211">
    <property type="entry name" value="ABC_TRANSPORTER_1"/>
    <property type="match status" value="1"/>
</dbReference>
<dbReference type="CDD" id="cd03232">
    <property type="entry name" value="ABCG_PDR_domain2"/>
    <property type="match status" value="1"/>
</dbReference>
<name>A0A9W9G611_9EURO</name>
<evidence type="ECO:0000256" key="2">
    <source>
        <dbReference type="ARBA" id="ARBA00006012"/>
    </source>
</evidence>
<dbReference type="GeneID" id="81352152"/>
<protein>
    <recommendedName>
        <fullName evidence="12">ABC transporter domain-containing protein</fullName>
    </recommendedName>
</protein>
<evidence type="ECO:0000256" key="11">
    <source>
        <dbReference type="SAM" id="Phobius"/>
    </source>
</evidence>
<dbReference type="InterPro" id="IPR017871">
    <property type="entry name" value="ABC_transporter-like_CS"/>
</dbReference>
<evidence type="ECO:0000259" key="12">
    <source>
        <dbReference type="PROSITE" id="PS50893"/>
    </source>
</evidence>
<feature type="transmembrane region" description="Helical" evidence="11">
    <location>
        <begin position="1289"/>
        <end position="1307"/>
    </location>
</feature>
<evidence type="ECO:0000313" key="13">
    <source>
        <dbReference type="EMBL" id="KAJ5112624.1"/>
    </source>
</evidence>
<dbReference type="GO" id="GO:0140359">
    <property type="term" value="F:ABC-type transporter activity"/>
    <property type="evidence" value="ECO:0007669"/>
    <property type="project" value="InterPro"/>
</dbReference>
<keyword evidence="3" id="KW-0813">Transport</keyword>
<evidence type="ECO:0000256" key="8">
    <source>
        <dbReference type="ARBA" id="ARBA00022989"/>
    </source>
</evidence>
<dbReference type="Pfam" id="PF01061">
    <property type="entry name" value="ABC2_membrane"/>
    <property type="match status" value="2"/>
</dbReference>
<dbReference type="PANTHER" id="PTHR19241">
    <property type="entry name" value="ATP-BINDING CASSETTE TRANSPORTER"/>
    <property type="match status" value="1"/>
</dbReference>
<dbReference type="GO" id="GO:0016887">
    <property type="term" value="F:ATP hydrolysis activity"/>
    <property type="evidence" value="ECO:0007669"/>
    <property type="project" value="InterPro"/>
</dbReference>
<dbReference type="FunFam" id="3.40.50.300:FF:000054">
    <property type="entry name" value="ABC multidrug transporter atrF"/>
    <property type="match status" value="1"/>
</dbReference>
<keyword evidence="9 11" id="KW-0472">Membrane</keyword>
<dbReference type="Pfam" id="PF19055">
    <property type="entry name" value="ABC2_membrane_7"/>
    <property type="match status" value="1"/>
</dbReference>
<evidence type="ECO:0000256" key="7">
    <source>
        <dbReference type="ARBA" id="ARBA00022840"/>
    </source>
</evidence>
<comment type="subcellular location">
    <subcellularLocation>
        <location evidence="1">Cell membrane</location>
        <topology evidence="1">Multi-pass membrane protein</topology>
    </subcellularLocation>
</comment>
<feature type="region of interest" description="Disordered" evidence="10">
    <location>
        <begin position="1445"/>
        <end position="1478"/>
    </location>
</feature>
<dbReference type="InterPro" id="IPR034003">
    <property type="entry name" value="ABCG_PDR_2"/>
</dbReference>
<dbReference type="SUPFAM" id="SSF52540">
    <property type="entry name" value="P-loop containing nucleoside triphosphate hydrolases"/>
    <property type="match status" value="2"/>
</dbReference>
<keyword evidence="8 11" id="KW-1133">Transmembrane helix</keyword>
<evidence type="ECO:0000256" key="1">
    <source>
        <dbReference type="ARBA" id="ARBA00004651"/>
    </source>
</evidence>
<dbReference type="Gene3D" id="3.40.50.300">
    <property type="entry name" value="P-loop containing nucleotide triphosphate hydrolases"/>
    <property type="match status" value="2"/>
</dbReference>
<feature type="compositionally biased region" description="Acidic residues" evidence="10">
    <location>
        <begin position="1447"/>
        <end position="1456"/>
    </location>
</feature>
<keyword evidence="4" id="KW-1003">Cell membrane</keyword>
<dbReference type="RefSeq" id="XP_056480397.1">
    <property type="nucleotide sequence ID" value="XM_056613173.1"/>
</dbReference>
<feature type="transmembrane region" description="Helical" evidence="11">
    <location>
        <begin position="1169"/>
        <end position="1188"/>
    </location>
</feature>
<dbReference type="EMBL" id="JAPQKI010000001">
    <property type="protein sequence ID" value="KAJ5112624.1"/>
    <property type="molecule type" value="Genomic_DNA"/>
</dbReference>
<reference evidence="13" key="2">
    <citation type="journal article" date="2023" name="IMA Fungus">
        <title>Comparative genomic study of the Penicillium genus elucidates a diverse pangenome and 15 lateral gene transfer events.</title>
        <authorList>
            <person name="Petersen C."/>
            <person name="Sorensen T."/>
            <person name="Nielsen M.R."/>
            <person name="Sondergaard T.E."/>
            <person name="Sorensen J.L."/>
            <person name="Fitzpatrick D.A."/>
            <person name="Frisvad J.C."/>
            <person name="Nielsen K.L."/>
        </authorList>
    </citation>
    <scope>NUCLEOTIDE SEQUENCE</scope>
    <source>
        <strain evidence="13">IBT 30761</strain>
    </source>
</reference>
<evidence type="ECO:0000256" key="3">
    <source>
        <dbReference type="ARBA" id="ARBA00022448"/>
    </source>
</evidence>
<feature type="transmembrane region" description="Helical" evidence="11">
    <location>
        <begin position="547"/>
        <end position="565"/>
    </location>
</feature>
<feature type="transmembrane region" description="Helical" evidence="11">
    <location>
        <begin position="602"/>
        <end position="620"/>
    </location>
</feature>
<dbReference type="InterPro" id="IPR029481">
    <property type="entry name" value="ABC_trans_N"/>
</dbReference>
<feature type="transmembrane region" description="Helical" evidence="11">
    <location>
        <begin position="708"/>
        <end position="728"/>
    </location>
</feature>
<dbReference type="InterPro" id="IPR003593">
    <property type="entry name" value="AAA+_ATPase"/>
</dbReference>
<feature type="transmembrane region" description="Helical" evidence="11">
    <location>
        <begin position="495"/>
        <end position="517"/>
    </location>
</feature>
<dbReference type="InterPro" id="IPR034001">
    <property type="entry name" value="ABCG_PDR_1"/>
</dbReference>
<reference evidence="13" key="1">
    <citation type="submission" date="2022-11" db="EMBL/GenBank/DDBJ databases">
        <authorList>
            <person name="Petersen C."/>
        </authorList>
    </citation>
    <scope>NUCLEOTIDE SEQUENCE</scope>
    <source>
        <strain evidence="13">IBT 30761</strain>
    </source>
</reference>
<comment type="similarity">
    <text evidence="2">Belongs to the ABC transporter superfamily. ABCG family. PDR (TC 3.A.1.205) subfamily.</text>
</comment>
<dbReference type="PROSITE" id="PS50893">
    <property type="entry name" value="ABC_TRANSPORTER_2"/>
    <property type="match status" value="2"/>
</dbReference>
<proteinExistence type="inferred from homology"/>
<feature type="transmembrane region" description="Helical" evidence="11">
    <location>
        <begin position="1137"/>
        <end position="1157"/>
    </location>
</feature>
<dbReference type="InterPro" id="IPR027417">
    <property type="entry name" value="P-loop_NTPase"/>
</dbReference>
<feature type="domain" description="ABC transporter" evidence="12">
    <location>
        <begin position="797"/>
        <end position="1040"/>
    </location>
</feature>
<comment type="caution">
    <text evidence="13">The sequence shown here is derived from an EMBL/GenBank/DDBJ whole genome shotgun (WGS) entry which is preliminary data.</text>
</comment>
<feature type="transmembrane region" description="Helical" evidence="11">
    <location>
        <begin position="1411"/>
        <end position="1429"/>
    </location>
</feature>
<evidence type="ECO:0000256" key="10">
    <source>
        <dbReference type="SAM" id="MobiDB-lite"/>
    </source>
</evidence>
<dbReference type="GO" id="GO:0005886">
    <property type="term" value="C:plasma membrane"/>
    <property type="evidence" value="ECO:0007669"/>
    <property type="project" value="UniProtKB-SubCell"/>
</dbReference>
<dbReference type="InterPro" id="IPR043926">
    <property type="entry name" value="ABCG_dom"/>
</dbReference>
<feature type="transmembrane region" description="Helical" evidence="11">
    <location>
        <begin position="1256"/>
        <end position="1277"/>
    </location>
</feature>
<keyword evidence="14" id="KW-1185">Reference proteome</keyword>
<feature type="compositionally biased region" description="Polar residues" evidence="10">
    <location>
        <begin position="1"/>
        <end position="19"/>
    </location>
</feature>
<dbReference type="OrthoDB" id="245989at2759"/>
<evidence type="ECO:0000313" key="14">
    <source>
        <dbReference type="Proteomes" id="UP001149074"/>
    </source>
</evidence>
<dbReference type="Proteomes" id="UP001149074">
    <property type="component" value="Unassembled WGS sequence"/>
</dbReference>
<evidence type="ECO:0000256" key="6">
    <source>
        <dbReference type="ARBA" id="ARBA00022741"/>
    </source>
</evidence>
<organism evidence="13 14">
    <name type="scientific">Penicillium argentinense</name>
    <dbReference type="NCBI Taxonomy" id="1131581"/>
    <lineage>
        <taxon>Eukaryota</taxon>
        <taxon>Fungi</taxon>
        <taxon>Dikarya</taxon>
        <taxon>Ascomycota</taxon>
        <taxon>Pezizomycotina</taxon>
        <taxon>Eurotiomycetes</taxon>
        <taxon>Eurotiomycetidae</taxon>
        <taxon>Eurotiales</taxon>
        <taxon>Aspergillaceae</taxon>
        <taxon>Penicillium</taxon>
    </lineage>
</organism>
<keyword evidence="7" id="KW-0067">ATP-binding</keyword>
<dbReference type="SMART" id="SM00382">
    <property type="entry name" value="AAA"/>
    <property type="match status" value="2"/>
</dbReference>
<sequence>MSHQFFNSGTPEDGSNATSLEILPNPLTADESSDLNPASDSFDTERCLKALLQLTNDDDDDEKFLRRTCGISFQGLNVSGSSAAVNTQATVGSLVFNLVDLVKSLINKRDNHIQILHNLEGLVRPGELLVVLGPPGSGCSTFLRTIGGETHGLTLDSSSVFNYHGISFRDMHSRFRGEVLYTAEQDVHFPQLTVGVTLEFAALARTPRNIPGNVDRRVWARYLRDALMKIFGITHTINTKVGNEFVRGVSGGERKRVSIVEAALGGSPFQCWDNSTRGLDSANAIEFCKTLKIGARLVGMTEAVAIYQAPQMAYDQFDKVLLLYQGRQIFFGPTDKAYEYFFQLGFECPERQTTPDFLTSMTSHAERRVRQGFENRVPRTPEQFAQAWTSSLERQQLLEEIDAYNTDHPLGGSDFDLFQKSRSLQQAKSQPKASPYTLSYLQEIQLCLWRSFERVRADPELLITQVVGQTVMILITSSLYYQMKPNTGSFGIRGSLLFFATLINAFSSQLEMLTLYAQRPIVEKHDRYAFYHPSAEAFASMIMDMPYKLLCAVLLNIVLYFMTGLRVTAGAFFFFLLVSFLLTMVMSNFFRTVASLSRTIHQAISPTAILLLALIIYSGYPMPTPFMHGWARWINWVNPIAYAFEAIMINEFHDRKYACSDFIPSGKEYSDDPASRVCSAVGSVVGQEWVSGDHYLESLYQYKGSHRWRNIGILLVFLALFTTTYLVATDYVSAKKSKGAVLVFPRRKVPKYLKTAAEDIESGTKRAGTRDSPVPEKTQDEALKDVDLGILKQTGAFQWRNVCYEVEIKGKPRVILDNVNGWVRPGTLTALMGVSGAGKTTLLDTLASRVTMGVVSGEMLVNGRQRDNSFQRKTGYAQQQDLHLETSTVREALKLSALLRQPHHIPTSEKLDYVDQVLRLLEMQDIADAVVGVPGEGLNVEQRKRLTIGVELVAKPELLLFLDEPTSGLDSQTSWSILMLLRKLRDHGQAILCTVHQPSAILFQQFDQLLLLAEGGRTVYFGPIGESASTMLAYFEGKGGFKCPDDANPAEYMLEVIGAAPGSHTDIDWPEVWKQSPEHAVVIDQLDEWKLDAANEAPPSAEHGRSDYAEFAVPFYSQFYQTLIRIFQQYWRTPSYIYSKIGLIGGVGIFIGFSFFNQTNSQRGLQNEMFSLFMITSCFGLLAQQVMPQFVLQRALYEARERPSKAYSWVAFMLSNILVEIPWALLCAVILFFTWYYPVGLYKNAEPTGTVHLRGAQGFLLIMEFLIFSSTFAHLAIAAIANAETAGNVAFLSFNMNLLFCGVLVGPKSFPHFWIWMYRVSPFNYLIAALFDTSVADTKIICADVEYLHFNPAANMTCGEYMASYIRIAGGYVQNPIATSDCAFCSMADTNVFLESVSVEPHKTRRNFGLLWAYIVFNLCGATLLYWLFRVRSKVKKSKEVVHKLDTEEEGPEDQEGSVRSRLPKSRRTRNLSKFVEL</sequence>
<evidence type="ECO:0000256" key="5">
    <source>
        <dbReference type="ARBA" id="ARBA00022692"/>
    </source>
</evidence>
<feature type="region of interest" description="Disordered" evidence="10">
    <location>
        <begin position="1"/>
        <end position="20"/>
    </location>
</feature>
<keyword evidence="6" id="KW-0547">Nucleotide-binding</keyword>
<dbReference type="InterPro" id="IPR013525">
    <property type="entry name" value="ABC2_TM"/>
</dbReference>
<feature type="compositionally biased region" description="Basic residues" evidence="10">
    <location>
        <begin position="1462"/>
        <end position="1471"/>
    </location>
</feature>
<gene>
    <name evidence="13" type="ORF">N7532_000669</name>
</gene>
<feature type="transmembrane region" description="Helical" evidence="11">
    <location>
        <begin position="461"/>
        <end position="483"/>
    </location>
</feature>